<evidence type="ECO:0000256" key="4">
    <source>
        <dbReference type="ARBA" id="ARBA00022723"/>
    </source>
</evidence>
<dbReference type="SUPFAM" id="SSF47571">
    <property type="entry name" value="Cloroperoxidase"/>
    <property type="match status" value="1"/>
</dbReference>
<evidence type="ECO:0000256" key="7">
    <source>
        <dbReference type="ARBA" id="ARBA00025795"/>
    </source>
</evidence>
<keyword evidence="5" id="KW-0560">Oxidoreductase</keyword>
<keyword evidence="2 10" id="KW-0575">Peroxidase</keyword>
<evidence type="ECO:0000259" key="9">
    <source>
        <dbReference type="PROSITE" id="PS51405"/>
    </source>
</evidence>
<dbReference type="InterPro" id="IPR036851">
    <property type="entry name" value="Chloroperoxidase-like_sf"/>
</dbReference>
<protein>
    <submittedName>
        <fullName evidence="10">Peroxidase</fullName>
    </submittedName>
</protein>
<keyword evidence="3" id="KW-0349">Heme</keyword>
<dbReference type="GO" id="GO:0004601">
    <property type="term" value="F:peroxidase activity"/>
    <property type="evidence" value="ECO:0007669"/>
    <property type="project" value="UniProtKB-KW"/>
</dbReference>
<evidence type="ECO:0000313" key="10">
    <source>
        <dbReference type="EMBL" id="KAK0609682.1"/>
    </source>
</evidence>
<evidence type="ECO:0000256" key="5">
    <source>
        <dbReference type="ARBA" id="ARBA00023002"/>
    </source>
</evidence>
<proteinExistence type="inferred from homology"/>
<keyword evidence="8" id="KW-0732">Signal</keyword>
<dbReference type="PROSITE" id="PS51257">
    <property type="entry name" value="PROKAR_LIPOPROTEIN"/>
    <property type="match status" value="1"/>
</dbReference>
<dbReference type="EMBL" id="JAULSR010000012">
    <property type="protein sequence ID" value="KAK0609682.1"/>
    <property type="molecule type" value="Genomic_DNA"/>
</dbReference>
<evidence type="ECO:0000256" key="8">
    <source>
        <dbReference type="SAM" id="SignalP"/>
    </source>
</evidence>
<evidence type="ECO:0000256" key="6">
    <source>
        <dbReference type="ARBA" id="ARBA00023004"/>
    </source>
</evidence>
<evidence type="ECO:0000256" key="3">
    <source>
        <dbReference type="ARBA" id="ARBA00022617"/>
    </source>
</evidence>
<feature type="chain" id="PRO_5041254579" evidence="8">
    <location>
        <begin position="20"/>
        <end position="247"/>
    </location>
</feature>
<dbReference type="Proteomes" id="UP001174934">
    <property type="component" value="Unassembled WGS sequence"/>
</dbReference>
<gene>
    <name evidence="10" type="ORF">B0T17DRAFT_593985</name>
</gene>
<feature type="domain" description="Heme haloperoxidase family profile" evidence="9">
    <location>
        <begin position="24"/>
        <end position="243"/>
    </location>
</feature>
<comment type="caution">
    <text evidence="10">The sequence shown here is derived from an EMBL/GenBank/DDBJ whole genome shotgun (WGS) entry which is preliminary data.</text>
</comment>
<dbReference type="PANTHER" id="PTHR33577">
    <property type="entry name" value="STERIGMATOCYSTIN BIOSYNTHESIS PEROXIDASE STCC-RELATED"/>
    <property type="match status" value="1"/>
</dbReference>
<dbReference type="AlphaFoldDB" id="A0AA39TGA5"/>
<evidence type="ECO:0000313" key="11">
    <source>
        <dbReference type="Proteomes" id="UP001174934"/>
    </source>
</evidence>
<evidence type="ECO:0000256" key="2">
    <source>
        <dbReference type="ARBA" id="ARBA00022559"/>
    </source>
</evidence>
<comment type="similarity">
    <text evidence="7">Belongs to the chloroperoxidase family.</text>
</comment>
<dbReference type="Gene3D" id="1.10.489.10">
    <property type="entry name" value="Chloroperoxidase-like"/>
    <property type="match status" value="1"/>
</dbReference>
<dbReference type="InterPro" id="IPR000028">
    <property type="entry name" value="Chloroperoxidase"/>
</dbReference>
<comment type="cofactor">
    <cofactor evidence="1">
        <name>heme b</name>
        <dbReference type="ChEBI" id="CHEBI:60344"/>
    </cofactor>
</comment>
<keyword evidence="6" id="KW-0408">Iron</keyword>
<sequence>MKLFSIVKLGLMALGTASCFPEPAGHEWHVAGPDDKRSPCPGLNAMANHGYLPRSGKFIDKLAIRSGVSNAYNYPATLFDGVVDQVLAAGISTTGDNSTFNLDDLASPGAYPEIQFDGSLSRNDKVFGDALNFDLNIWGHTAERLDLYTNSTGDYVTIEVAAAARAARVQDAMSANPGFTAGPNFSLGTTALYLTTMWDTAADAAPKSWVRAFFENERIPFTEGYFVPETQKDLGAMFARVVAASPA</sequence>
<reference evidence="10" key="1">
    <citation type="submission" date="2023-06" db="EMBL/GenBank/DDBJ databases">
        <title>Genome-scale phylogeny and comparative genomics of the fungal order Sordariales.</title>
        <authorList>
            <consortium name="Lawrence Berkeley National Laboratory"/>
            <person name="Hensen N."/>
            <person name="Bonometti L."/>
            <person name="Westerberg I."/>
            <person name="Brannstrom I.O."/>
            <person name="Guillou S."/>
            <person name="Cros-Aarteil S."/>
            <person name="Calhoun S."/>
            <person name="Haridas S."/>
            <person name="Kuo A."/>
            <person name="Mondo S."/>
            <person name="Pangilinan J."/>
            <person name="Riley R."/>
            <person name="LaButti K."/>
            <person name="Andreopoulos B."/>
            <person name="Lipzen A."/>
            <person name="Chen C."/>
            <person name="Yanf M."/>
            <person name="Daum C."/>
            <person name="Ng V."/>
            <person name="Clum A."/>
            <person name="Steindorff A."/>
            <person name="Ohm R."/>
            <person name="Martin F."/>
            <person name="Silar P."/>
            <person name="Natvig D."/>
            <person name="Lalanne C."/>
            <person name="Gautier V."/>
            <person name="Ament-velasquez S.L."/>
            <person name="Kruys A."/>
            <person name="Hutchinson M.I."/>
            <person name="Powell A.J."/>
            <person name="Barry K."/>
            <person name="Miller A.N."/>
            <person name="Grigoriev I.V."/>
            <person name="Debuchy R."/>
            <person name="Gladieux P."/>
            <person name="Thoren M.H."/>
            <person name="Johannesson H."/>
        </authorList>
    </citation>
    <scope>NUCLEOTIDE SEQUENCE</scope>
    <source>
        <strain evidence="10">SMH3391-2</strain>
    </source>
</reference>
<dbReference type="PANTHER" id="PTHR33577:SF19">
    <property type="entry name" value="HEME HALOPEROXIDASE FAMILY PROFILE DOMAIN-CONTAINING PROTEIN-RELATED"/>
    <property type="match status" value="1"/>
</dbReference>
<feature type="signal peptide" evidence="8">
    <location>
        <begin position="1"/>
        <end position="19"/>
    </location>
</feature>
<dbReference type="PROSITE" id="PS51405">
    <property type="entry name" value="HEME_HALOPEROXIDASE"/>
    <property type="match status" value="1"/>
</dbReference>
<keyword evidence="4" id="KW-0479">Metal-binding</keyword>
<dbReference type="Pfam" id="PF01328">
    <property type="entry name" value="Peroxidase_2"/>
    <property type="match status" value="1"/>
</dbReference>
<accession>A0AA39TGA5</accession>
<dbReference type="GO" id="GO:0046872">
    <property type="term" value="F:metal ion binding"/>
    <property type="evidence" value="ECO:0007669"/>
    <property type="project" value="UniProtKB-KW"/>
</dbReference>
<organism evidence="10 11">
    <name type="scientific">Bombardia bombarda</name>
    <dbReference type="NCBI Taxonomy" id="252184"/>
    <lineage>
        <taxon>Eukaryota</taxon>
        <taxon>Fungi</taxon>
        <taxon>Dikarya</taxon>
        <taxon>Ascomycota</taxon>
        <taxon>Pezizomycotina</taxon>
        <taxon>Sordariomycetes</taxon>
        <taxon>Sordariomycetidae</taxon>
        <taxon>Sordariales</taxon>
        <taxon>Lasiosphaeriaceae</taxon>
        <taxon>Bombardia</taxon>
    </lineage>
</organism>
<keyword evidence="11" id="KW-1185">Reference proteome</keyword>
<name>A0AA39TGA5_9PEZI</name>
<evidence type="ECO:0000256" key="1">
    <source>
        <dbReference type="ARBA" id="ARBA00001970"/>
    </source>
</evidence>